<sequence>MMQLKFKNIKCFRLVILIFLILLVACNSPKDNIKDSYNKNKTTAPFSKKGILLSKEETGLLLINNKTPLKSDYSLNTHLLIDKYKHDLIIMDLSKVDTKELVQGQTVEIWFDELQESFPPKATVEKYKIIMDK</sequence>
<evidence type="ECO:0000313" key="2">
    <source>
        <dbReference type="Proteomes" id="UP001182042"/>
    </source>
</evidence>
<proteinExistence type="predicted"/>
<dbReference type="Pfam" id="PF11518">
    <property type="entry name" value="DUF3221"/>
    <property type="match status" value="1"/>
</dbReference>
<reference evidence="1" key="1">
    <citation type="submission" date="2019-07" db="EMBL/GenBank/DDBJ databases">
        <title>Phylogenomic Reclassification of ATCC Bacillus Strains and Various Taxa within the Genus Bacillus.</title>
        <authorList>
            <person name="Riojas M.A."/>
            <person name="Frank A.M."/>
            <person name="Fenn S.L."/>
            <person name="King S."/>
            <person name="Brower S."/>
            <person name="Hazbon M.H."/>
        </authorList>
    </citation>
    <scope>NUCLEOTIDE SEQUENCE</scope>
    <source>
        <strain evidence="1">ATCC 27142</strain>
    </source>
</reference>
<evidence type="ECO:0000313" key="1">
    <source>
        <dbReference type="EMBL" id="MDR4249681.1"/>
    </source>
</evidence>
<dbReference type="Gene3D" id="2.40.50.140">
    <property type="entry name" value="Nucleic acid-binding proteins"/>
    <property type="match status" value="1"/>
</dbReference>
<organism evidence="1 2">
    <name type="scientific">Bacillus pumilus</name>
    <name type="common">Bacillus mesentericus</name>
    <dbReference type="NCBI Taxonomy" id="1408"/>
    <lineage>
        <taxon>Bacteria</taxon>
        <taxon>Bacillati</taxon>
        <taxon>Bacillota</taxon>
        <taxon>Bacilli</taxon>
        <taxon>Bacillales</taxon>
        <taxon>Bacillaceae</taxon>
        <taxon>Bacillus</taxon>
    </lineage>
</organism>
<gene>
    <name evidence="1" type="ORF">FO508_04880</name>
</gene>
<name>A0AAE4B6R0_BACPU</name>
<dbReference type="InterPro" id="IPR021598">
    <property type="entry name" value="DUF3221"/>
</dbReference>
<comment type="caution">
    <text evidence="1">The sequence shown here is derived from an EMBL/GenBank/DDBJ whole genome shotgun (WGS) entry which is preliminary data.</text>
</comment>
<dbReference type="PROSITE" id="PS51257">
    <property type="entry name" value="PROKAR_LIPOPROTEIN"/>
    <property type="match status" value="1"/>
</dbReference>
<dbReference type="Proteomes" id="UP001182042">
    <property type="component" value="Unassembled WGS sequence"/>
</dbReference>
<dbReference type="AlphaFoldDB" id="A0AAE4B6R0"/>
<dbReference type="EMBL" id="VKQA01000001">
    <property type="protein sequence ID" value="MDR4249681.1"/>
    <property type="molecule type" value="Genomic_DNA"/>
</dbReference>
<dbReference type="InterPro" id="IPR012340">
    <property type="entry name" value="NA-bd_OB-fold"/>
</dbReference>
<protein>
    <submittedName>
        <fullName evidence="1">DUF3221 domain-containing protein</fullName>
    </submittedName>
</protein>
<accession>A0AAE4B6R0</accession>